<dbReference type="PANTHER" id="PTHR37012">
    <property type="entry name" value="B-ZIP TRANSCRIPTION FACTOR (EUROFUNG)-RELATED"/>
    <property type="match status" value="1"/>
</dbReference>
<dbReference type="AlphaFoldDB" id="A0A8H4LSG4"/>
<keyword evidence="3" id="KW-1185">Reference proteome</keyword>
<reference evidence="2 3" key="1">
    <citation type="journal article" date="2020" name="Genome Biol. Evol.">
        <title>A new high-quality draft genome assembly of the Chinese cordyceps Ophiocordyceps sinensis.</title>
        <authorList>
            <person name="Shu R."/>
            <person name="Zhang J."/>
            <person name="Meng Q."/>
            <person name="Zhang H."/>
            <person name="Zhou G."/>
            <person name="Li M."/>
            <person name="Wu P."/>
            <person name="Zhao Y."/>
            <person name="Chen C."/>
            <person name="Qin Q."/>
        </authorList>
    </citation>
    <scope>NUCLEOTIDE SEQUENCE [LARGE SCALE GENOMIC DNA]</scope>
    <source>
        <strain evidence="2 3">IOZ07</strain>
    </source>
</reference>
<organism evidence="2 3">
    <name type="scientific">Ophiocordyceps sinensis</name>
    <dbReference type="NCBI Taxonomy" id="72228"/>
    <lineage>
        <taxon>Eukaryota</taxon>
        <taxon>Fungi</taxon>
        <taxon>Dikarya</taxon>
        <taxon>Ascomycota</taxon>
        <taxon>Pezizomycotina</taxon>
        <taxon>Sordariomycetes</taxon>
        <taxon>Hypocreomycetidae</taxon>
        <taxon>Hypocreales</taxon>
        <taxon>Ophiocordycipitaceae</taxon>
        <taxon>Ophiocordyceps</taxon>
    </lineage>
</organism>
<accession>A0A8H4LSG4</accession>
<name>A0A8H4LSG4_9HYPO</name>
<feature type="region of interest" description="Disordered" evidence="1">
    <location>
        <begin position="64"/>
        <end position="147"/>
    </location>
</feature>
<dbReference type="GO" id="GO:0003700">
    <property type="term" value="F:DNA-binding transcription factor activity"/>
    <property type="evidence" value="ECO:0007669"/>
    <property type="project" value="InterPro"/>
</dbReference>
<dbReference type="OrthoDB" id="3535998at2759"/>
<dbReference type="Proteomes" id="UP000557566">
    <property type="component" value="Unassembled WGS sequence"/>
</dbReference>
<protein>
    <recommendedName>
        <fullName evidence="4">BZIP transcription factor</fullName>
    </recommendedName>
</protein>
<dbReference type="CDD" id="cd14688">
    <property type="entry name" value="bZIP_YAP"/>
    <property type="match status" value="1"/>
</dbReference>
<gene>
    <name evidence="2" type="ORF">G6O67_008724</name>
</gene>
<evidence type="ECO:0008006" key="4">
    <source>
        <dbReference type="Google" id="ProtNLM"/>
    </source>
</evidence>
<feature type="compositionally biased region" description="Polar residues" evidence="1">
    <location>
        <begin position="92"/>
        <end position="103"/>
    </location>
</feature>
<dbReference type="EMBL" id="JAAVMX010000012">
    <property type="protein sequence ID" value="KAF4504111.1"/>
    <property type="molecule type" value="Genomic_DNA"/>
</dbReference>
<dbReference type="InterPro" id="IPR046347">
    <property type="entry name" value="bZIP_sf"/>
</dbReference>
<dbReference type="PANTHER" id="PTHR37012:SF2">
    <property type="entry name" value="BZIP DOMAIN-CONTAINING PROTEIN-RELATED"/>
    <property type="match status" value="1"/>
</dbReference>
<proteinExistence type="predicted"/>
<feature type="region of interest" description="Disordered" evidence="1">
    <location>
        <begin position="220"/>
        <end position="241"/>
    </location>
</feature>
<feature type="compositionally biased region" description="Low complexity" evidence="1">
    <location>
        <begin position="326"/>
        <end position="342"/>
    </location>
</feature>
<feature type="region of interest" description="Disordered" evidence="1">
    <location>
        <begin position="319"/>
        <end position="343"/>
    </location>
</feature>
<evidence type="ECO:0000256" key="1">
    <source>
        <dbReference type="SAM" id="MobiDB-lite"/>
    </source>
</evidence>
<feature type="compositionally biased region" description="Polar residues" evidence="1">
    <location>
        <begin position="126"/>
        <end position="135"/>
    </location>
</feature>
<evidence type="ECO:0000313" key="3">
    <source>
        <dbReference type="Proteomes" id="UP000557566"/>
    </source>
</evidence>
<dbReference type="Gene3D" id="1.20.5.170">
    <property type="match status" value="1"/>
</dbReference>
<comment type="caution">
    <text evidence="2">The sequence shown here is derived from an EMBL/GenBank/DDBJ whole genome shotgun (WGS) entry which is preliminary data.</text>
</comment>
<sequence length="362" mass="40504">MRCDKPCPGATRPTVLLLIRKRRSLERLKESIVFISHKTLIRLAASTTCTTPRRHPTCFLSCSKTLPREPTLSPQHPRRPSLPPQVKGRKPTVTTAESTSYLPTTFAMPRASSAEPPKSSKRKGTRSVSTLTPSQLARKRANDREAQRAIRARTKEHIERLERELDEFRCNQSRDKTVQELLRRNRALEDEVRRLKDSNMSTSMTSSPYSAPAAYDDDLSVASTMPSPQMSPLPSGPDYTSLPDYPQPQYVSLPKSCESWASSVGSPCSSANDAEYSSTPAYIPTSMPASMMHGAGGNLGAAKDVKMEFEDMHSMAAQGYMHHHQQQQQSQSPHQQHQQRPQAWNMYPMYYEAASPTPCVSR</sequence>
<dbReference type="SUPFAM" id="SSF57959">
    <property type="entry name" value="Leucine zipper domain"/>
    <property type="match status" value="1"/>
</dbReference>
<evidence type="ECO:0000313" key="2">
    <source>
        <dbReference type="EMBL" id="KAF4504111.1"/>
    </source>
</evidence>